<dbReference type="PANTHER" id="PTHR30419:SF31">
    <property type="entry name" value="BLR3139 PROTEIN"/>
    <property type="match status" value="1"/>
</dbReference>
<keyword evidence="4" id="KW-0804">Transcription</keyword>
<dbReference type="SUPFAM" id="SSF53850">
    <property type="entry name" value="Periplasmic binding protein-like II"/>
    <property type="match status" value="1"/>
</dbReference>
<dbReference type="PROSITE" id="PS50931">
    <property type="entry name" value="HTH_LYSR"/>
    <property type="match status" value="1"/>
</dbReference>
<keyword evidence="2" id="KW-0805">Transcription regulation</keyword>
<dbReference type="RefSeq" id="WP_320507066.1">
    <property type="nucleotide sequence ID" value="NZ_JAXCLW010000001.1"/>
</dbReference>
<keyword evidence="3" id="KW-0238">DNA-binding</keyword>
<evidence type="ECO:0000256" key="4">
    <source>
        <dbReference type="ARBA" id="ARBA00023163"/>
    </source>
</evidence>
<gene>
    <name evidence="6" type="ORF">SMD27_04185</name>
</gene>
<dbReference type="Pfam" id="PF00126">
    <property type="entry name" value="HTH_1"/>
    <property type="match status" value="1"/>
</dbReference>
<sequence length="305" mass="33730">MLIKQLQYLVALGRERHFGRAAAACNVSQPTLSAGIRHLEDEMGVPIVERAQRFRGFTPDGQTILDWAQRIVADYEALHQELSLARQGLAGQLRIGVIPSALPVTSLITGPFARQHPGVNILLRSLTSKEIQRGLDTFELEAGVTYLDNEPLENVRVRPLYNESYFLIQSRRFAKTDAQTVTWEEAAALPLCLLSRDMQNRRIIDSVFRSIGKEPRAQIEANSPISLIAHTRSSAIATILPLSFLSLINGLPDLSMRRLVEPQPAPQIGLVYSARDPVLAVVKTLIASIRRLDMQKSVDLAAGLG</sequence>
<comment type="caution">
    <text evidence="6">The sequence shown here is derived from an EMBL/GenBank/DDBJ whole genome shotgun (WGS) entry which is preliminary data.</text>
</comment>
<dbReference type="Proteomes" id="UP001279642">
    <property type="component" value="Unassembled WGS sequence"/>
</dbReference>
<evidence type="ECO:0000256" key="2">
    <source>
        <dbReference type="ARBA" id="ARBA00023015"/>
    </source>
</evidence>
<dbReference type="CDD" id="cd05466">
    <property type="entry name" value="PBP2_LTTR_substrate"/>
    <property type="match status" value="1"/>
</dbReference>
<reference evidence="6 7" key="1">
    <citation type="journal article" date="2016" name="Antonie Van Leeuwenhoek">
        <title>Dongia soli sp. nov., isolated from soil from Dokdo, Korea.</title>
        <authorList>
            <person name="Kim D.U."/>
            <person name="Lee H."/>
            <person name="Kim H."/>
            <person name="Kim S.G."/>
            <person name="Ka J.O."/>
        </authorList>
    </citation>
    <scope>NUCLEOTIDE SEQUENCE [LARGE SCALE GENOMIC DNA]</scope>
    <source>
        <strain evidence="6 7">D78</strain>
    </source>
</reference>
<dbReference type="Gene3D" id="3.40.190.290">
    <property type="match status" value="1"/>
</dbReference>
<keyword evidence="7" id="KW-1185">Reference proteome</keyword>
<proteinExistence type="inferred from homology"/>
<dbReference type="InterPro" id="IPR050950">
    <property type="entry name" value="HTH-type_LysR_regulators"/>
</dbReference>
<dbReference type="PANTHER" id="PTHR30419">
    <property type="entry name" value="HTH-TYPE TRANSCRIPTIONAL REGULATOR YBHD"/>
    <property type="match status" value="1"/>
</dbReference>
<name>A0ABU5E6X4_9PROT</name>
<evidence type="ECO:0000313" key="6">
    <source>
        <dbReference type="EMBL" id="MDY0882031.1"/>
    </source>
</evidence>
<dbReference type="Pfam" id="PF03466">
    <property type="entry name" value="LysR_substrate"/>
    <property type="match status" value="1"/>
</dbReference>
<dbReference type="InterPro" id="IPR036390">
    <property type="entry name" value="WH_DNA-bd_sf"/>
</dbReference>
<accession>A0ABU5E6X4</accession>
<dbReference type="InterPro" id="IPR005119">
    <property type="entry name" value="LysR_subst-bd"/>
</dbReference>
<feature type="domain" description="HTH lysR-type" evidence="5">
    <location>
        <begin position="1"/>
        <end position="58"/>
    </location>
</feature>
<comment type="similarity">
    <text evidence="1">Belongs to the LysR transcriptional regulatory family.</text>
</comment>
<evidence type="ECO:0000256" key="3">
    <source>
        <dbReference type="ARBA" id="ARBA00023125"/>
    </source>
</evidence>
<dbReference type="SUPFAM" id="SSF46785">
    <property type="entry name" value="Winged helix' DNA-binding domain"/>
    <property type="match status" value="1"/>
</dbReference>
<dbReference type="InterPro" id="IPR036388">
    <property type="entry name" value="WH-like_DNA-bd_sf"/>
</dbReference>
<evidence type="ECO:0000256" key="1">
    <source>
        <dbReference type="ARBA" id="ARBA00009437"/>
    </source>
</evidence>
<evidence type="ECO:0000313" key="7">
    <source>
        <dbReference type="Proteomes" id="UP001279642"/>
    </source>
</evidence>
<dbReference type="EMBL" id="JAXCLW010000001">
    <property type="protein sequence ID" value="MDY0882031.1"/>
    <property type="molecule type" value="Genomic_DNA"/>
</dbReference>
<dbReference type="PRINTS" id="PR00039">
    <property type="entry name" value="HTHLYSR"/>
</dbReference>
<evidence type="ECO:0000259" key="5">
    <source>
        <dbReference type="PROSITE" id="PS50931"/>
    </source>
</evidence>
<dbReference type="Gene3D" id="1.10.10.10">
    <property type="entry name" value="Winged helix-like DNA-binding domain superfamily/Winged helix DNA-binding domain"/>
    <property type="match status" value="1"/>
</dbReference>
<organism evidence="6 7">
    <name type="scientific">Dongia soli</name>
    <dbReference type="NCBI Taxonomy" id="600628"/>
    <lineage>
        <taxon>Bacteria</taxon>
        <taxon>Pseudomonadati</taxon>
        <taxon>Pseudomonadota</taxon>
        <taxon>Alphaproteobacteria</taxon>
        <taxon>Rhodospirillales</taxon>
        <taxon>Dongiaceae</taxon>
        <taxon>Dongia</taxon>
    </lineage>
</organism>
<protein>
    <submittedName>
        <fullName evidence="6">LysR substrate-binding domain-containing protein</fullName>
    </submittedName>
</protein>
<dbReference type="InterPro" id="IPR000847">
    <property type="entry name" value="LysR_HTH_N"/>
</dbReference>